<dbReference type="AlphaFoldDB" id="A0A0B7MNW5"/>
<keyword evidence="5 11" id="KW-0808">Transferase</keyword>
<accession>A0A0B7MNW5</accession>
<keyword evidence="14" id="KW-1185">Reference proteome</keyword>
<dbReference type="FunFam" id="3.30.63.10:FF:000002">
    <property type="entry name" value="Guanylate kinase 1"/>
    <property type="match status" value="1"/>
</dbReference>
<dbReference type="GO" id="GO:0005524">
    <property type="term" value="F:ATP binding"/>
    <property type="evidence" value="ECO:0007669"/>
    <property type="project" value="UniProtKB-UniRule"/>
</dbReference>
<evidence type="ECO:0000256" key="7">
    <source>
        <dbReference type="ARBA" id="ARBA00022777"/>
    </source>
</evidence>
<feature type="domain" description="Guanylate kinase-like" evidence="12">
    <location>
        <begin position="5"/>
        <end position="183"/>
    </location>
</feature>
<dbReference type="InterPro" id="IPR008145">
    <property type="entry name" value="GK/Ca_channel_bsu"/>
</dbReference>
<dbReference type="SUPFAM" id="SSF52540">
    <property type="entry name" value="P-loop containing nucleoside triphosphate hydrolases"/>
    <property type="match status" value="1"/>
</dbReference>
<evidence type="ECO:0000256" key="11">
    <source>
        <dbReference type="HAMAP-Rule" id="MF_00328"/>
    </source>
</evidence>
<dbReference type="SMART" id="SM00072">
    <property type="entry name" value="GuKc"/>
    <property type="match status" value="1"/>
</dbReference>
<evidence type="ECO:0000256" key="8">
    <source>
        <dbReference type="ARBA" id="ARBA00022840"/>
    </source>
</evidence>
<evidence type="ECO:0000256" key="5">
    <source>
        <dbReference type="ARBA" id="ARBA00022679"/>
    </source>
</evidence>
<dbReference type="InterPro" id="IPR017665">
    <property type="entry name" value="Guanylate_kinase"/>
</dbReference>
<dbReference type="EC" id="2.7.4.8" evidence="3 11"/>
<dbReference type="Pfam" id="PF00625">
    <property type="entry name" value="Guanylate_kin"/>
    <property type="match status" value="1"/>
</dbReference>
<organism evidence="13 14">
    <name type="scientific">Syntrophaceticus schinkii</name>
    <dbReference type="NCBI Taxonomy" id="499207"/>
    <lineage>
        <taxon>Bacteria</taxon>
        <taxon>Bacillati</taxon>
        <taxon>Bacillota</taxon>
        <taxon>Clostridia</taxon>
        <taxon>Thermoanaerobacterales</taxon>
        <taxon>Thermoanaerobacterales Family III. Incertae Sedis</taxon>
        <taxon>Syntrophaceticus</taxon>
    </lineage>
</organism>
<dbReference type="NCBIfam" id="TIGR03263">
    <property type="entry name" value="guanyl_kin"/>
    <property type="match status" value="1"/>
</dbReference>
<dbReference type="Gene3D" id="3.40.50.300">
    <property type="entry name" value="P-loop containing nucleotide triphosphate hydrolases"/>
    <property type="match status" value="1"/>
</dbReference>
<keyword evidence="8 11" id="KW-0067">ATP-binding</keyword>
<dbReference type="PANTHER" id="PTHR23117:SF13">
    <property type="entry name" value="GUANYLATE KINASE"/>
    <property type="match status" value="1"/>
</dbReference>
<dbReference type="InterPro" id="IPR020590">
    <property type="entry name" value="Guanylate_kinase_CS"/>
</dbReference>
<dbReference type="PROSITE" id="PS50052">
    <property type="entry name" value="GUANYLATE_KINASE_2"/>
    <property type="match status" value="1"/>
</dbReference>
<evidence type="ECO:0000256" key="10">
    <source>
        <dbReference type="ARBA" id="ARBA00048594"/>
    </source>
</evidence>
<proteinExistence type="inferred from homology"/>
<dbReference type="HAMAP" id="MF_00328">
    <property type="entry name" value="Guanylate_kinase"/>
    <property type="match status" value="1"/>
</dbReference>
<dbReference type="InterPro" id="IPR027417">
    <property type="entry name" value="P-loop_NTPase"/>
</dbReference>
<keyword evidence="11" id="KW-0963">Cytoplasm</keyword>
<dbReference type="RefSeq" id="WP_044665349.1">
    <property type="nucleotide sequence ID" value="NZ_CDRZ01000244.1"/>
</dbReference>
<dbReference type="InterPro" id="IPR008144">
    <property type="entry name" value="Guanylate_kin-like_dom"/>
</dbReference>
<name>A0A0B7MNW5_9FIRM</name>
<dbReference type="GO" id="GO:0004385">
    <property type="term" value="F:GMP kinase activity"/>
    <property type="evidence" value="ECO:0007669"/>
    <property type="project" value="UniProtKB-UniRule"/>
</dbReference>
<keyword evidence="7 11" id="KW-0418">Kinase</keyword>
<evidence type="ECO:0000259" key="12">
    <source>
        <dbReference type="PROSITE" id="PS50052"/>
    </source>
</evidence>
<dbReference type="Gene3D" id="3.30.63.10">
    <property type="entry name" value="Guanylate Kinase phosphate binding domain"/>
    <property type="match status" value="1"/>
</dbReference>
<evidence type="ECO:0000313" key="14">
    <source>
        <dbReference type="Proteomes" id="UP000046155"/>
    </source>
</evidence>
<protein>
    <recommendedName>
        <fullName evidence="4 11">Guanylate kinase</fullName>
        <ecNumber evidence="3 11">2.7.4.8</ecNumber>
    </recommendedName>
    <alternativeName>
        <fullName evidence="9 11">GMP kinase</fullName>
    </alternativeName>
</protein>
<dbReference type="Proteomes" id="UP000046155">
    <property type="component" value="Unassembled WGS sequence"/>
</dbReference>
<comment type="catalytic activity">
    <reaction evidence="10 11">
        <text>GMP + ATP = GDP + ADP</text>
        <dbReference type="Rhea" id="RHEA:20780"/>
        <dbReference type="ChEBI" id="CHEBI:30616"/>
        <dbReference type="ChEBI" id="CHEBI:58115"/>
        <dbReference type="ChEBI" id="CHEBI:58189"/>
        <dbReference type="ChEBI" id="CHEBI:456216"/>
        <dbReference type="EC" id="2.7.4.8"/>
    </reaction>
</comment>
<evidence type="ECO:0000256" key="3">
    <source>
        <dbReference type="ARBA" id="ARBA00012961"/>
    </source>
</evidence>
<dbReference type="EMBL" id="CDRZ01000244">
    <property type="protein sequence ID" value="CEO89402.1"/>
    <property type="molecule type" value="Genomic_DNA"/>
</dbReference>
<evidence type="ECO:0000256" key="4">
    <source>
        <dbReference type="ARBA" id="ARBA00016296"/>
    </source>
</evidence>
<comment type="subcellular location">
    <subcellularLocation>
        <location evidence="11">Cytoplasm</location>
    </subcellularLocation>
</comment>
<feature type="binding site" evidence="11">
    <location>
        <begin position="12"/>
        <end position="19"/>
    </location>
    <ligand>
        <name>ATP</name>
        <dbReference type="ChEBI" id="CHEBI:30616"/>
    </ligand>
</feature>
<evidence type="ECO:0000313" key="13">
    <source>
        <dbReference type="EMBL" id="CEO89402.1"/>
    </source>
</evidence>
<keyword evidence="6 11" id="KW-0547">Nucleotide-binding</keyword>
<comment type="similarity">
    <text evidence="2 11">Belongs to the guanylate kinase family.</text>
</comment>
<evidence type="ECO:0000256" key="9">
    <source>
        <dbReference type="ARBA" id="ARBA00030128"/>
    </source>
</evidence>
<dbReference type="PANTHER" id="PTHR23117">
    <property type="entry name" value="GUANYLATE KINASE-RELATED"/>
    <property type="match status" value="1"/>
</dbReference>
<sequence>MPAQSLLVVVSGPSGSGKGTLCNMLREALPDLSYSISLTTRPPRGDEQNGVEYFFVTEEEFKKRIEAGEFLEWAEVYGYYYGTLLFTVEKLLSEGRNVLLELDTQGARMVKEIFPEAVLIFIRPPSMEELKARITKRGTDDQAAINKRLSCAPDELEAARSYDYLVDNNLKEQAFADLLNIIEREKSARRRGQGGMDI</sequence>
<gene>
    <name evidence="11 13" type="primary">gmk</name>
    <name evidence="13" type="ORF">SSCH_470030</name>
</gene>
<evidence type="ECO:0000256" key="6">
    <source>
        <dbReference type="ARBA" id="ARBA00022741"/>
    </source>
</evidence>
<reference evidence="14" key="1">
    <citation type="submission" date="2015-01" db="EMBL/GenBank/DDBJ databases">
        <authorList>
            <person name="Manzoor Shahid"/>
            <person name="Zubair Saima"/>
        </authorList>
    </citation>
    <scope>NUCLEOTIDE SEQUENCE [LARGE SCALE GENOMIC DNA]</scope>
    <source>
        <strain evidence="14">Sp3</strain>
    </source>
</reference>
<comment type="function">
    <text evidence="1 11">Essential for recycling GMP and indirectly, cGMP.</text>
</comment>
<dbReference type="OrthoDB" id="9808150at2"/>
<dbReference type="PROSITE" id="PS00856">
    <property type="entry name" value="GUANYLATE_KINASE_1"/>
    <property type="match status" value="1"/>
</dbReference>
<dbReference type="GO" id="GO:0005829">
    <property type="term" value="C:cytosol"/>
    <property type="evidence" value="ECO:0007669"/>
    <property type="project" value="TreeGrafter"/>
</dbReference>
<dbReference type="CDD" id="cd00071">
    <property type="entry name" value="GMPK"/>
    <property type="match status" value="1"/>
</dbReference>
<evidence type="ECO:0000256" key="2">
    <source>
        <dbReference type="ARBA" id="ARBA00005790"/>
    </source>
</evidence>
<evidence type="ECO:0000256" key="1">
    <source>
        <dbReference type="ARBA" id="ARBA00003531"/>
    </source>
</evidence>